<comment type="similarity">
    <text evidence="1">Belongs to the ComF/GntX family.</text>
</comment>
<sequence>MGRVSCTHEQISGSPAFGATRDRRPERRRGHRVDAHAGHLQYRRAGAQGPRRGHARGLGPALGRLAARRQRTLADRPRAAAPARRAEDRQALSQLVRGNDPRRAARGTPRGPPLHLRRADQLLRAPHHPCGDRTRLRRHARRGRPHHVGRTLAVARDPRRLHRGRTEPRLHGLSPALPQQRSRDDGRRGLRVIPSQCAVCRAWPAQPVCEACISRFAQPSARCSRCALPVADGIRECGRCAGDHGALDACHAAVSYGYPWSNLVADFKFSGHAAWARAFALLMRSAPWFEPSLDAADLVLAMPLAPRRLARRGYNQSLLLARALAPAKADATLLVRVRETAEQAALDRRERLKNVQSAFAVDPMRVAQVRGRRIAIVDDVMTSGASMRAAALALRQAGARHVTGLVLARTDDPAA</sequence>
<name>A0A931MHX1_9BURK</name>
<dbReference type="AlphaFoldDB" id="A0A931MHX1"/>
<evidence type="ECO:0000256" key="1">
    <source>
        <dbReference type="ARBA" id="ARBA00008007"/>
    </source>
</evidence>
<feature type="region of interest" description="Disordered" evidence="2">
    <location>
        <begin position="1"/>
        <end position="59"/>
    </location>
</feature>
<dbReference type="Proteomes" id="UP000651050">
    <property type="component" value="Unassembled WGS sequence"/>
</dbReference>
<dbReference type="InterPro" id="IPR000836">
    <property type="entry name" value="PRTase_dom"/>
</dbReference>
<evidence type="ECO:0000313" key="3">
    <source>
        <dbReference type="EMBL" id="MBG9389521.1"/>
    </source>
</evidence>
<feature type="compositionally biased region" description="Basic and acidic residues" evidence="2">
    <location>
        <begin position="73"/>
        <end position="90"/>
    </location>
</feature>
<feature type="region of interest" description="Disordered" evidence="2">
    <location>
        <begin position="73"/>
        <end position="188"/>
    </location>
</feature>
<keyword evidence="4" id="KW-1185">Reference proteome</keyword>
<dbReference type="PANTHER" id="PTHR47505">
    <property type="entry name" value="DNA UTILIZATION PROTEIN YHGH"/>
    <property type="match status" value="1"/>
</dbReference>
<gene>
    <name evidence="3" type="ORF">I5803_15935</name>
</gene>
<dbReference type="EMBL" id="JADWYS010000001">
    <property type="protein sequence ID" value="MBG9389521.1"/>
    <property type="molecule type" value="Genomic_DNA"/>
</dbReference>
<dbReference type="PANTHER" id="PTHR47505:SF1">
    <property type="entry name" value="DNA UTILIZATION PROTEIN YHGH"/>
    <property type="match status" value="1"/>
</dbReference>
<dbReference type="InterPro" id="IPR051910">
    <property type="entry name" value="ComF/GntX_DNA_util-trans"/>
</dbReference>
<protein>
    <submittedName>
        <fullName evidence="3">ComF family protein</fullName>
    </submittedName>
</protein>
<organism evidence="3 4">
    <name type="scientific">Caenimonas aquaedulcis</name>
    <dbReference type="NCBI Taxonomy" id="2793270"/>
    <lineage>
        <taxon>Bacteria</taxon>
        <taxon>Pseudomonadati</taxon>
        <taxon>Pseudomonadota</taxon>
        <taxon>Betaproteobacteria</taxon>
        <taxon>Burkholderiales</taxon>
        <taxon>Comamonadaceae</taxon>
        <taxon>Caenimonas</taxon>
    </lineage>
</organism>
<proteinExistence type="inferred from homology"/>
<dbReference type="InterPro" id="IPR029057">
    <property type="entry name" value="PRTase-like"/>
</dbReference>
<comment type="caution">
    <text evidence="3">The sequence shown here is derived from an EMBL/GenBank/DDBJ whole genome shotgun (WGS) entry which is preliminary data.</text>
</comment>
<evidence type="ECO:0000313" key="4">
    <source>
        <dbReference type="Proteomes" id="UP000651050"/>
    </source>
</evidence>
<dbReference type="Gene3D" id="3.40.50.2020">
    <property type="match status" value="1"/>
</dbReference>
<feature type="compositionally biased region" description="Basic residues" evidence="2">
    <location>
        <begin position="135"/>
        <end position="149"/>
    </location>
</feature>
<dbReference type="SUPFAM" id="SSF53271">
    <property type="entry name" value="PRTase-like"/>
    <property type="match status" value="1"/>
</dbReference>
<reference evidence="3" key="1">
    <citation type="submission" date="2020-11" db="EMBL/GenBank/DDBJ databases">
        <title>Bacterial whole genome sequence for Caenimonas sp. DR4.4.</title>
        <authorList>
            <person name="Le V."/>
            <person name="Ko S.-R."/>
            <person name="Ahn C.-Y."/>
            <person name="Oh H.-M."/>
        </authorList>
    </citation>
    <scope>NUCLEOTIDE SEQUENCE</scope>
    <source>
        <strain evidence="3">DR4.4</strain>
    </source>
</reference>
<evidence type="ECO:0000256" key="2">
    <source>
        <dbReference type="SAM" id="MobiDB-lite"/>
    </source>
</evidence>
<accession>A0A931MHX1</accession>
<dbReference type="CDD" id="cd06223">
    <property type="entry name" value="PRTases_typeI"/>
    <property type="match status" value="1"/>
</dbReference>